<evidence type="ECO:0000256" key="5">
    <source>
        <dbReference type="ARBA" id="ARBA00023163"/>
    </source>
</evidence>
<dbReference type="eggNOG" id="COG1595">
    <property type="taxonomic scope" value="Bacteria"/>
</dbReference>
<dbReference type="GO" id="GO:0016987">
    <property type="term" value="F:sigma factor activity"/>
    <property type="evidence" value="ECO:0007669"/>
    <property type="project" value="UniProtKB-KW"/>
</dbReference>
<keyword evidence="4" id="KW-0238">DNA-binding</keyword>
<gene>
    <name evidence="7" type="ordered locus">BH3632</name>
</gene>
<reference evidence="7 8" key="1">
    <citation type="journal article" date="2000" name="Nucleic Acids Res.">
        <title>Complete genome sequence of the alkaliphilic bacterium Bacillus halodurans and genomic sequence comparison with Bacillus subtilis.</title>
        <authorList>
            <person name="Takami H."/>
            <person name="Nakasone K."/>
            <person name="Takaki Y."/>
            <person name="Maeno G."/>
            <person name="Sasaki R."/>
            <person name="Masui N."/>
            <person name="Fuji F."/>
            <person name="Hirama C."/>
            <person name="Nakamura Y."/>
            <person name="Ogasawara N."/>
            <person name="Kuhara S."/>
            <person name="Horikoshi K."/>
        </authorList>
    </citation>
    <scope>NUCLEOTIDE SEQUENCE [LARGE SCALE GENOMIC DNA]</scope>
    <source>
        <strain evidence="8">ATCC BAA-125 / DSM 18197 / FERM 7344 / JCM 9153 / C-125</strain>
    </source>
</reference>
<dbReference type="RefSeq" id="WP_010899760.1">
    <property type="nucleotide sequence ID" value="NC_002570.2"/>
</dbReference>
<keyword evidence="5" id="KW-0804">Transcription</keyword>
<comment type="similarity">
    <text evidence="1">Belongs to the sigma-70 factor family. ECF subfamily.</text>
</comment>
<dbReference type="SUPFAM" id="SSF88946">
    <property type="entry name" value="Sigma2 domain of RNA polymerase sigma factors"/>
    <property type="match status" value="1"/>
</dbReference>
<organism evidence="7 8">
    <name type="scientific">Halalkalibacterium halodurans (strain ATCC BAA-125 / DSM 18197 / FERM 7344 / JCM 9153 / C-125)</name>
    <name type="common">Bacillus halodurans</name>
    <dbReference type="NCBI Taxonomy" id="272558"/>
    <lineage>
        <taxon>Bacteria</taxon>
        <taxon>Bacillati</taxon>
        <taxon>Bacillota</taxon>
        <taxon>Bacilli</taxon>
        <taxon>Bacillales</taxon>
        <taxon>Bacillaceae</taxon>
        <taxon>Halalkalibacterium (ex Joshi et al. 2022)</taxon>
    </lineage>
</organism>
<dbReference type="InterPro" id="IPR013325">
    <property type="entry name" value="RNA_pol_sigma_r2"/>
</dbReference>
<dbReference type="InterPro" id="IPR014284">
    <property type="entry name" value="RNA_pol_sigma-70_dom"/>
</dbReference>
<protein>
    <submittedName>
        <fullName evidence="7">RNA polymerase ECF-type sigma factor</fullName>
    </submittedName>
</protein>
<evidence type="ECO:0000313" key="8">
    <source>
        <dbReference type="Proteomes" id="UP000001258"/>
    </source>
</evidence>
<dbReference type="PIR" id="H84103">
    <property type="entry name" value="H84103"/>
</dbReference>
<keyword evidence="8" id="KW-1185">Reference proteome</keyword>
<dbReference type="GO" id="GO:0003677">
    <property type="term" value="F:DNA binding"/>
    <property type="evidence" value="ECO:0007669"/>
    <property type="project" value="UniProtKB-KW"/>
</dbReference>
<dbReference type="InterPro" id="IPR039425">
    <property type="entry name" value="RNA_pol_sigma-70-like"/>
</dbReference>
<evidence type="ECO:0000256" key="4">
    <source>
        <dbReference type="ARBA" id="ARBA00023125"/>
    </source>
</evidence>
<dbReference type="HOGENOM" id="CLU_078246_0_0_9"/>
<keyword evidence="2" id="KW-0805">Transcription regulation</keyword>
<accession>Q9K6U3</accession>
<evidence type="ECO:0000259" key="6">
    <source>
        <dbReference type="Pfam" id="PF04542"/>
    </source>
</evidence>
<proteinExistence type="inferred from homology"/>
<evidence type="ECO:0000313" key="7">
    <source>
        <dbReference type="EMBL" id="BAB07351.1"/>
    </source>
</evidence>
<dbReference type="STRING" id="272558.gene:10729545"/>
<dbReference type="Gene3D" id="3.10.450.50">
    <property type="match status" value="1"/>
</dbReference>
<evidence type="ECO:0000256" key="3">
    <source>
        <dbReference type="ARBA" id="ARBA00023082"/>
    </source>
</evidence>
<feature type="domain" description="RNA polymerase sigma-70 region 2" evidence="6">
    <location>
        <begin position="23"/>
        <end position="90"/>
    </location>
</feature>
<dbReference type="InterPro" id="IPR013324">
    <property type="entry name" value="RNA_pol_sigma_r3/r4-like"/>
</dbReference>
<dbReference type="PANTHER" id="PTHR43133:SF8">
    <property type="entry name" value="RNA POLYMERASE SIGMA FACTOR HI_1459-RELATED"/>
    <property type="match status" value="1"/>
</dbReference>
<dbReference type="AlphaFoldDB" id="Q9K6U3"/>
<dbReference type="PANTHER" id="PTHR43133">
    <property type="entry name" value="RNA POLYMERASE ECF-TYPE SIGMA FACTO"/>
    <property type="match status" value="1"/>
</dbReference>
<dbReference type="EMBL" id="BA000004">
    <property type="protein sequence ID" value="BAB07351.1"/>
    <property type="molecule type" value="Genomic_DNA"/>
</dbReference>
<evidence type="ECO:0000256" key="1">
    <source>
        <dbReference type="ARBA" id="ARBA00010641"/>
    </source>
</evidence>
<dbReference type="InterPro" id="IPR007627">
    <property type="entry name" value="RNA_pol_sigma70_r2"/>
</dbReference>
<dbReference type="Gene3D" id="1.10.1740.10">
    <property type="match status" value="1"/>
</dbReference>
<dbReference type="SUPFAM" id="SSF54427">
    <property type="entry name" value="NTF2-like"/>
    <property type="match status" value="1"/>
</dbReference>
<dbReference type="InterPro" id="IPR032710">
    <property type="entry name" value="NTF2-like_dom_sf"/>
</dbReference>
<evidence type="ECO:0000256" key="2">
    <source>
        <dbReference type="ARBA" id="ARBA00023015"/>
    </source>
</evidence>
<dbReference type="GO" id="GO:0006352">
    <property type="term" value="P:DNA-templated transcription initiation"/>
    <property type="evidence" value="ECO:0007669"/>
    <property type="project" value="InterPro"/>
</dbReference>
<dbReference type="SUPFAM" id="SSF88659">
    <property type="entry name" value="Sigma3 and sigma4 domains of RNA polymerase sigma factors"/>
    <property type="match status" value="1"/>
</dbReference>
<dbReference type="NCBIfam" id="TIGR02937">
    <property type="entry name" value="sigma70-ECF"/>
    <property type="match status" value="1"/>
</dbReference>
<dbReference type="Pfam" id="PF04542">
    <property type="entry name" value="Sigma70_r2"/>
    <property type="match status" value="1"/>
</dbReference>
<keyword evidence="3" id="KW-0731">Sigma factor</keyword>
<dbReference type="KEGG" id="bha:BH3632"/>
<dbReference type="Proteomes" id="UP000001258">
    <property type="component" value="Chromosome"/>
</dbReference>
<dbReference type="OrthoDB" id="2381154at2"/>
<sequence length="320" mass="36831">MSFEKTSELIEKSRELQEVYQQLVEDVGLDLWRFCRYLTGSPWDGEDLYQETLVKAFGSLYQRWQPTNPKAYLFRIATNTWIDQCRKAKRIVGTVDEMEGPVEEFSNDLELEHAFTRLFTLFPPRQVAVFLLKDVFAFTAEEVASMVRSTSNGVYATSSRVRKKLKETASLEEELSSNGRPSPEQSEVIQQYLEAFNAGDLGKLFDLMSDEVHIDASLGFQEYSKEEMKKGSMQYGLPGFRAEPFVLWGKTVLVVLVDRDAGPLIHDIQFQEIENGKIVYHKSYYFCKEFLMGAAKELQLQVQLDKAAVHWRHSLDEGEL</sequence>
<name>Q9K6U3_HALH5</name>